<name>A0A913ZU27_PATMI</name>
<keyword evidence="2" id="KW-1133">Transmembrane helix</keyword>
<proteinExistence type="predicted"/>
<feature type="region of interest" description="Disordered" evidence="1">
    <location>
        <begin position="204"/>
        <end position="223"/>
    </location>
</feature>
<keyword evidence="4" id="KW-1185">Reference proteome</keyword>
<evidence type="ECO:0000256" key="1">
    <source>
        <dbReference type="SAM" id="MobiDB-lite"/>
    </source>
</evidence>
<dbReference type="PANTHER" id="PTHR36694">
    <property type="entry name" value="PASIFLORA 1, ISOFORM A-RELATED"/>
    <property type="match status" value="1"/>
</dbReference>
<feature type="transmembrane region" description="Helical" evidence="2">
    <location>
        <begin position="21"/>
        <end position="48"/>
    </location>
</feature>
<dbReference type="PROSITE" id="PS51257">
    <property type="entry name" value="PROKAR_LIPOPROTEIN"/>
    <property type="match status" value="1"/>
</dbReference>
<dbReference type="PANTHER" id="PTHR36694:SF11">
    <property type="entry name" value="LP21121P-RELATED"/>
    <property type="match status" value="1"/>
</dbReference>
<evidence type="ECO:0000256" key="2">
    <source>
        <dbReference type="SAM" id="Phobius"/>
    </source>
</evidence>
<dbReference type="Proteomes" id="UP000887568">
    <property type="component" value="Unplaced"/>
</dbReference>
<reference evidence="3" key="1">
    <citation type="submission" date="2022-11" db="UniProtKB">
        <authorList>
            <consortium name="EnsemblMetazoa"/>
        </authorList>
    </citation>
    <scope>IDENTIFICATION</scope>
</reference>
<keyword evidence="2" id="KW-0812">Transmembrane</keyword>
<feature type="transmembrane region" description="Helical" evidence="2">
    <location>
        <begin position="89"/>
        <end position="114"/>
    </location>
</feature>
<evidence type="ECO:0000313" key="3">
    <source>
        <dbReference type="EnsemblMetazoa" id="XP_038054954.1"/>
    </source>
</evidence>
<dbReference type="AlphaFoldDB" id="A0A913ZU27"/>
<feature type="transmembrane region" description="Helical" evidence="2">
    <location>
        <begin position="54"/>
        <end position="77"/>
    </location>
</feature>
<protein>
    <submittedName>
        <fullName evidence="3">Uncharacterized protein</fullName>
    </submittedName>
</protein>
<dbReference type="EnsemblMetazoa" id="XM_038199026.1">
    <property type="protein sequence ID" value="XP_038054954.1"/>
    <property type="gene ID" value="LOC119727161"/>
</dbReference>
<organism evidence="3 4">
    <name type="scientific">Patiria miniata</name>
    <name type="common">Bat star</name>
    <name type="synonym">Asterina miniata</name>
    <dbReference type="NCBI Taxonomy" id="46514"/>
    <lineage>
        <taxon>Eukaryota</taxon>
        <taxon>Metazoa</taxon>
        <taxon>Echinodermata</taxon>
        <taxon>Eleutherozoa</taxon>
        <taxon>Asterozoa</taxon>
        <taxon>Asteroidea</taxon>
        <taxon>Valvatacea</taxon>
        <taxon>Valvatida</taxon>
        <taxon>Asterinidae</taxon>
        <taxon>Patiria</taxon>
    </lineage>
</organism>
<feature type="transmembrane region" description="Helical" evidence="2">
    <location>
        <begin position="120"/>
        <end position="141"/>
    </location>
</feature>
<keyword evidence="2" id="KW-0472">Membrane</keyword>
<sequence>MMAIMTRCCCFSTRKGAIAAGIFSLIYCAILGGCSVWSYVCISVYIFLYNMGFILYFYYVLFACYVILSIASVWLLVGISKDLPITLKLYIIFLMTMMLSEVIFWVVALATLGFAEACVILSFVIYLTCLPFHIVNVLCVISQYQGMIQRAGVQAINTTGPATQIQELKPHYPNTTTTTIHGLVPTSQPAPSVIVLKCHQPDRNHDSTHHPIHGKGFRQQGYV</sequence>
<dbReference type="RefSeq" id="XP_038054954.1">
    <property type="nucleotide sequence ID" value="XM_038199026.1"/>
</dbReference>
<accession>A0A913ZU27</accession>
<dbReference type="GeneID" id="119727161"/>
<evidence type="ECO:0000313" key="4">
    <source>
        <dbReference type="Proteomes" id="UP000887568"/>
    </source>
</evidence>